<dbReference type="PANTHER" id="PTHR31566:SF0">
    <property type="entry name" value="CYTOCHROME C BIOGENESIS PROTEIN CCS1, CHLOROPLASTIC"/>
    <property type="match status" value="1"/>
</dbReference>
<comment type="subcellular location">
    <subcellularLocation>
        <location evidence="1">Membrane</location>
        <topology evidence="1">Multi-pass membrane protein</topology>
    </subcellularLocation>
</comment>
<dbReference type="Pfam" id="PF05140">
    <property type="entry name" value="ResB"/>
    <property type="match status" value="2"/>
</dbReference>
<keyword evidence="2 6" id="KW-0812">Transmembrane</keyword>
<feature type="transmembrane region" description="Helical" evidence="6">
    <location>
        <begin position="388"/>
        <end position="407"/>
    </location>
</feature>
<protein>
    <submittedName>
        <fullName evidence="8">Cytochrome c-type biogenesis protein Ccs1/ResB</fullName>
    </submittedName>
</protein>
<sequence length="454" mass="51427">MSTQNKNAFWSLFSSVKLALFLLFTLATTSIIGTIVPQNNPPEFYIKLYGANLARFMQTLGVPDMYNSWWFIGLLILFSLNLIVCSLERIPNVWRLVTQDNLKTNPAKLEKMGRRRIIPLPGTSMGEAVAETASFFVRQGWKVAKRDKDGGTLFFAQKGAWTRFGVYLVHSSILIILTGAIIGSPTVARKFFRAPNFAFKGSVMLPEGRATNFVYSSQNGREIPLGFTVRCDHFDIEYYSNGMPKDYRAKLTVIDHGKIVLQRDIEVNKPLRYKGITFYQASYQPYPSFIVQVTNKKTGVEKKDVIPAREQIDWKKGGARFGIINMQTRGQIVERIKVWFTDNQGEPSEFWIEPNREAVIKRPSGEFLFKAKQLYATGLQISKDPGVWLVYLGCALMLVGLTVAFFMSHRKIWAFVSEKEGQITVLFAGSANKNKLGFEKTFTAFIDKIKGFAS</sequence>
<dbReference type="InterPro" id="IPR023494">
    <property type="entry name" value="Cyt_c_bgen_Ccs1/CcsB/ResB"/>
</dbReference>
<keyword evidence="4 6" id="KW-1133">Transmembrane helix</keyword>
<dbReference type="InterPro" id="IPR007816">
    <property type="entry name" value="ResB-like_domain"/>
</dbReference>
<feature type="transmembrane region" description="Helical" evidence="6">
    <location>
        <begin position="164"/>
        <end position="183"/>
    </location>
</feature>
<accession>A0A3B0UX22</accession>
<evidence type="ECO:0000313" key="8">
    <source>
        <dbReference type="EMBL" id="VAW35735.1"/>
    </source>
</evidence>
<keyword evidence="3" id="KW-0201">Cytochrome c-type biogenesis</keyword>
<evidence type="ECO:0000256" key="5">
    <source>
        <dbReference type="ARBA" id="ARBA00023136"/>
    </source>
</evidence>
<reference evidence="8" key="1">
    <citation type="submission" date="2018-06" db="EMBL/GenBank/DDBJ databases">
        <authorList>
            <person name="Zhirakovskaya E."/>
        </authorList>
    </citation>
    <scope>NUCLEOTIDE SEQUENCE</scope>
</reference>
<dbReference type="GO" id="GO:0016020">
    <property type="term" value="C:membrane"/>
    <property type="evidence" value="ECO:0007669"/>
    <property type="project" value="UniProtKB-SubCell"/>
</dbReference>
<evidence type="ECO:0000256" key="2">
    <source>
        <dbReference type="ARBA" id="ARBA00022692"/>
    </source>
</evidence>
<organism evidence="8">
    <name type="scientific">hydrothermal vent metagenome</name>
    <dbReference type="NCBI Taxonomy" id="652676"/>
    <lineage>
        <taxon>unclassified sequences</taxon>
        <taxon>metagenomes</taxon>
        <taxon>ecological metagenomes</taxon>
    </lineage>
</organism>
<feature type="transmembrane region" description="Helical" evidence="6">
    <location>
        <begin position="69"/>
        <end position="87"/>
    </location>
</feature>
<feature type="domain" description="ResB-like" evidence="7">
    <location>
        <begin position="363"/>
        <end position="442"/>
    </location>
</feature>
<dbReference type="AlphaFoldDB" id="A0A3B0UX22"/>
<evidence type="ECO:0000259" key="7">
    <source>
        <dbReference type="Pfam" id="PF05140"/>
    </source>
</evidence>
<feature type="domain" description="ResB-like" evidence="7">
    <location>
        <begin position="16"/>
        <end position="303"/>
    </location>
</feature>
<evidence type="ECO:0000256" key="3">
    <source>
        <dbReference type="ARBA" id="ARBA00022748"/>
    </source>
</evidence>
<gene>
    <name evidence="8" type="ORF">MNBD_DELTA04-710</name>
</gene>
<dbReference type="EMBL" id="UOEY01000021">
    <property type="protein sequence ID" value="VAW35735.1"/>
    <property type="molecule type" value="Genomic_DNA"/>
</dbReference>
<evidence type="ECO:0000256" key="1">
    <source>
        <dbReference type="ARBA" id="ARBA00004141"/>
    </source>
</evidence>
<proteinExistence type="predicted"/>
<keyword evidence="5 6" id="KW-0472">Membrane</keyword>
<dbReference type="PANTHER" id="PTHR31566">
    <property type="entry name" value="CYTOCHROME C BIOGENESIS PROTEIN CCS1, CHLOROPLASTIC"/>
    <property type="match status" value="1"/>
</dbReference>
<dbReference type="GO" id="GO:0017004">
    <property type="term" value="P:cytochrome complex assembly"/>
    <property type="evidence" value="ECO:0007669"/>
    <property type="project" value="UniProtKB-KW"/>
</dbReference>
<name>A0A3B0UX22_9ZZZZ</name>
<evidence type="ECO:0000256" key="6">
    <source>
        <dbReference type="SAM" id="Phobius"/>
    </source>
</evidence>
<evidence type="ECO:0000256" key="4">
    <source>
        <dbReference type="ARBA" id="ARBA00022989"/>
    </source>
</evidence>